<name>A0ABZ2U6V5_9ACTN</name>
<dbReference type="PROSITE" id="PS51257">
    <property type="entry name" value="PROKAR_LIPOPROTEIN"/>
    <property type="match status" value="1"/>
</dbReference>
<feature type="region of interest" description="Disordered" evidence="1">
    <location>
        <begin position="28"/>
        <end position="71"/>
    </location>
</feature>
<evidence type="ECO:0000256" key="1">
    <source>
        <dbReference type="SAM" id="MobiDB-lite"/>
    </source>
</evidence>
<dbReference type="EMBL" id="CP136137">
    <property type="protein sequence ID" value="WYY09302.1"/>
    <property type="molecule type" value="Genomic_DNA"/>
</dbReference>
<evidence type="ECO:0008006" key="4">
    <source>
        <dbReference type="Google" id="ProtNLM"/>
    </source>
</evidence>
<feature type="region of interest" description="Disordered" evidence="1">
    <location>
        <begin position="148"/>
        <end position="196"/>
    </location>
</feature>
<sequence length="210" mass="20924">MNHVARRVAGVVAAASLTATVVVGCSSNDDDNASASSASMSATATDGAGSTDATDGADAGNSADKAEVTAADGSTVTLTGSIAKKYNSATEAQKKDLGKAQTGADASGTSSTGLIFQQFDGGVITAKSADAPGYITWGKIRDAWNVKRDDTGKPAADGKGGSEGPLGAPTSDETDEGSMKVSTFDNGKITFSPSENKTEVTVDGKVVDTE</sequence>
<dbReference type="Proteomes" id="UP001479933">
    <property type="component" value="Chromosome"/>
</dbReference>
<evidence type="ECO:0000313" key="2">
    <source>
        <dbReference type="EMBL" id="WYY09302.1"/>
    </source>
</evidence>
<feature type="compositionally biased region" description="Polar residues" evidence="1">
    <location>
        <begin position="180"/>
        <end position="195"/>
    </location>
</feature>
<evidence type="ECO:0000313" key="3">
    <source>
        <dbReference type="Proteomes" id="UP001479933"/>
    </source>
</evidence>
<protein>
    <recommendedName>
        <fullName evidence="4">LGFP repeat-containing protein</fullName>
    </recommendedName>
</protein>
<organism evidence="2 3">
    <name type="scientific">Gordonia hydrophobica</name>
    <dbReference type="NCBI Taxonomy" id="40516"/>
    <lineage>
        <taxon>Bacteria</taxon>
        <taxon>Bacillati</taxon>
        <taxon>Actinomycetota</taxon>
        <taxon>Actinomycetes</taxon>
        <taxon>Mycobacteriales</taxon>
        <taxon>Gordoniaceae</taxon>
        <taxon>Gordonia</taxon>
    </lineage>
</organism>
<keyword evidence="3" id="KW-1185">Reference proteome</keyword>
<feature type="compositionally biased region" description="Low complexity" evidence="1">
    <location>
        <begin position="28"/>
        <end position="63"/>
    </location>
</feature>
<reference evidence="2 3" key="1">
    <citation type="journal article" date="2023" name="Virus Evol.">
        <title>Computational host range prediction-The good, the bad, and the ugly.</title>
        <authorList>
            <person name="Howell A.A."/>
            <person name="Versoza C.J."/>
            <person name="Pfeifer S.P."/>
        </authorList>
    </citation>
    <scope>NUCLEOTIDE SEQUENCE [LARGE SCALE GENOMIC DNA]</scope>
    <source>
        <strain evidence="2 3">1610/1b</strain>
    </source>
</reference>
<accession>A0ABZ2U6V5</accession>
<proteinExistence type="predicted"/>
<gene>
    <name evidence="2" type="ORF">RVF87_09685</name>
</gene>
<dbReference type="RefSeq" id="WP_066163556.1">
    <property type="nucleotide sequence ID" value="NZ_CP136137.1"/>
</dbReference>